<evidence type="ECO:0000256" key="3">
    <source>
        <dbReference type="ARBA" id="ARBA00022771"/>
    </source>
</evidence>
<evidence type="ECO:0000256" key="5">
    <source>
        <dbReference type="ARBA" id="ARBA00023125"/>
    </source>
</evidence>
<dbReference type="Proteomes" id="UP000225706">
    <property type="component" value="Unassembled WGS sequence"/>
</dbReference>
<keyword evidence="10" id="KW-1185">Reference proteome</keyword>
<dbReference type="GO" id="GO:0008270">
    <property type="term" value="F:zinc ion binding"/>
    <property type="evidence" value="ECO:0007669"/>
    <property type="project" value="UniProtKB-KW"/>
</dbReference>
<dbReference type="GO" id="GO:0003677">
    <property type="term" value="F:DNA binding"/>
    <property type="evidence" value="ECO:0007669"/>
    <property type="project" value="UniProtKB-UniRule"/>
</dbReference>
<dbReference type="PROSITE" id="PS50950">
    <property type="entry name" value="ZF_THAP"/>
    <property type="match status" value="1"/>
</dbReference>
<dbReference type="Pfam" id="PF13359">
    <property type="entry name" value="DDE_Tnp_4"/>
    <property type="match status" value="1"/>
</dbReference>
<comment type="cofactor">
    <cofactor evidence="1">
        <name>a divalent metal cation</name>
        <dbReference type="ChEBI" id="CHEBI:60240"/>
    </cofactor>
</comment>
<feature type="domain" description="THAP-type" evidence="8">
    <location>
        <begin position="1"/>
        <end position="86"/>
    </location>
</feature>
<protein>
    <recommendedName>
        <fullName evidence="8">THAP-type domain-containing protein</fullName>
    </recommendedName>
</protein>
<keyword evidence="3 6" id="KW-0863">Zinc-finger</keyword>
<keyword evidence="5 6" id="KW-0238">DNA-binding</keyword>
<evidence type="ECO:0000256" key="2">
    <source>
        <dbReference type="ARBA" id="ARBA00022723"/>
    </source>
</evidence>
<accession>A0A2B4REN4</accession>
<evidence type="ECO:0000256" key="1">
    <source>
        <dbReference type="ARBA" id="ARBA00001968"/>
    </source>
</evidence>
<dbReference type="SUPFAM" id="SSF57716">
    <property type="entry name" value="Glucocorticoid receptor-like (DNA-binding domain)"/>
    <property type="match status" value="1"/>
</dbReference>
<keyword evidence="2" id="KW-0479">Metal-binding</keyword>
<dbReference type="OrthoDB" id="5954299at2759"/>
<dbReference type="STRING" id="50429.A0A2B4REN4"/>
<name>A0A2B4REN4_STYPI</name>
<reference evidence="10" key="1">
    <citation type="journal article" date="2017" name="bioRxiv">
        <title>Comparative analysis of the genomes of Stylophora pistillata and Acropora digitifera provides evidence for extensive differences between species of corals.</title>
        <authorList>
            <person name="Voolstra C.R."/>
            <person name="Li Y."/>
            <person name="Liew Y.J."/>
            <person name="Baumgarten S."/>
            <person name="Zoccola D."/>
            <person name="Flot J.-F."/>
            <person name="Tambutte S."/>
            <person name="Allemand D."/>
            <person name="Aranda M."/>
        </authorList>
    </citation>
    <scope>NUCLEOTIDE SEQUENCE [LARGE SCALE GENOMIC DNA]</scope>
</reference>
<dbReference type="Pfam" id="PF13613">
    <property type="entry name" value="HTH_Tnp_4"/>
    <property type="match status" value="1"/>
</dbReference>
<proteinExistence type="predicted"/>
<dbReference type="InterPro" id="IPR027805">
    <property type="entry name" value="Transposase_HTH_dom"/>
</dbReference>
<dbReference type="InterPro" id="IPR027806">
    <property type="entry name" value="HARBI1_dom"/>
</dbReference>
<evidence type="ECO:0000259" key="8">
    <source>
        <dbReference type="PROSITE" id="PS50950"/>
    </source>
</evidence>
<sequence>MINCHNRTGRDKDIKFYVVPSIIKNQGEKAEELSIERRTRWLSAISRDKLSESVLRHDRVCSRHFVSGKPAASWDKYNVDWVPTLNLGHSKKQRDDERQLRDTERAERGKLRRKRQHEETLQASAAKILKLDEPGEQVKDIFANSSLNENVEDVASHFETLSVADVEANKNETVKCDQAESSTQTDEFEYLFSSKCSCKAPFDADDMTDDEKVRFYTGLTEAKTLQLVFEHVSPFVTRKSKSLSKFQEMVMSLMKNRINVPYQDLSYRFGVSVSTVYRIYTTWMEVMDARLSPLIYWPERHELWHTMPKCFQSAFGNRTTVIIDCFEIFIERPTNLLARAQTFSSYKHHNTIKLLPGDMVMADRGFTVEESVAFKRAELVIPAFTKGKTQLDPIDVEKTREIAHVRIHVERVIGLLRRKYTILEGILPTDFLSTSSKDQSPLIDQILRVSAALTNLCPPIVPFD</sequence>
<evidence type="ECO:0000256" key="4">
    <source>
        <dbReference type="ARBA" id="ARBA00022833"/>
    </source>
</evidence>
<organism evidence="9 10">
    <name type="scientific">Stylophora pistillata</name>
    <name type="common">Smooth cauliflower coral</name>
    <dbReference type="NCBI Taxonomy" id="50429"/>
    <lineage>
        <taxon>Eukaryota</taxon>
        <taxon>Metazoa</taxon>
        <taxon>Cnidaria</taxon>
        <taxon>Anthozoa</taxon>
        <taxon>Hexacorallia</taxon>
        <taxon>Scleractinia</taxon>
        <taxon>Astrocoeniina</taxon>
        <taxon>Pocilloporidae</taxon>
        <taxon>Stylophora</taxon>
    </lineage>
</organism>
<dbReference type="EMBL" id="LSMT01000726">
    <property type="protein sequence ID" value="PFX14807.1"/>
    <property type="molecule type" value="Genomic_DNA"/>
</dbReference>
<dbReference type="AlphaFoldDB" id="A0A2B4REN4"/>
<dbReference type="PANTHER" id="PTHR23080:SF144">
    <property type="entry name" value="SPINDLE AND KINETOCHORE ASSOCIATED COMPLEX SUBUNIT 3"/>
    <property type="match status" value="1"/>
</dbReference>
<dbReference type="SMART" id="SM00980">
    <property type="entry name" value="THAP"/>
    <property type="match status" value="1"/>
</dbReference>
<evidence type="ECO:0000313" key="10">
    <source>
        <dbReference type="Proteomes" id="UP000225706"/>
    </source>
</evidence>
<dbReference type="Pfam" id="PF05485">
    <property type="entry name" value="THAP"/>
    <property type="match status" value="1"/>
</dbReference>
<comment type="caution">
    <text evidence="9">The sequence shown here is derived from an EMBL/GenBank/DDBJ whole genome shotgun (WGS) entry which is preliminary data.</text>
</comment>
<evidence type="ECO:0000256" key="7">
    <source>
        <dbReference type="SAM" id="MobiDB-lite"/>
    </source>
</evidence>
<evidence type="ECO:0000313" key="9">
    <source>
        <dbReference type="EMBL" id="PFX14807.1"/>
    </source>
</evidence>
<feature type="compositionally biased region" description="Basic and acidic residues" evidence="7">
    <location>
        <begin position="93"/>
        <end position="109"/>
    </location>
</feature>
<gene>
    <name evidence="9" type="ORF">AWC38_SpisGene21009</name>
</gene>
<dbReference type="PANTHER" id="PTHR23080">
    <property type="entry name" value="THAP DOMAIN PROTEIN"/>
    <property type="match status" value="1"/>
</dbReference>
<keyword evidence="4" id="KW-0862">Zinc</keyword>
<feature type="region of interest" description="Disordered" evidence="7">
    <location>
        <begin position="90"/>
        <end position="117"/>
    </location>
</feature>
<evidence type="ECO:0000256" key="6">
    <source>
        <dbReference type="PROSITE-ProRule" id="PRU00309"/>
    </source>
</evidence>
<dbReference type="InterPro" id="IPR006612">
    <property type="entry name" value="THAP_Znf"/>
</dbReference>